<protein>
    <recommendedName>
        <fullName evidence="4">DMT family transporter</fullName>
    </recommendedName>
</protein>
<gene>
    <name evidence="2" type="ORF">F8154_14840</name>
</gene>
<dbReference type="PANTHER" id="PTHR34821">
    <property type="entry name" value="INNER MEMBRANE PROTEIN YDCZ"/>
    <property type="match status" value="1"/>
</dbReference>
<feature type="transmembrane region" description="Helical" evidence="1">
    <location>
        <begin position="124"/>
        <end position="142"/>
    </location>
</feature>
<reference evidence="2 3" key="1">
    <citation type="submission" date="2019-10" db="EMBL/GenBank/DDBJ databases">
        <title>Alkaliphilus serpentinus sp. nov. and Alkaliphilus pronyensis sp. nov., two novel anaerobic alkaliphilic species isolated from the serpentinized-hosted hydrothermal field of the Prony Bay (New Caledonia).</title>
        <authorList>
            <person name="Postec A."/>
        </authorList>
    </citation>
    <scope>NUCLEOTIDE SEQUENCE [LARGE SCALE GENOMIC DNA]</scope>
    <source>
        <strain evidence="2 3">LacV</strain>
    </source>
</reference>
<evidence type="ECO:0008006" key="4">
    <source>
        <dbReference type="Google" id="ProtNLM"/>
    </source>
</evidence>
<evidence type="ECO:0000313" key="3">
    <source>
        <dbReference type="Proteomes" id="UP000432715"/>
    </source>
</evidence>
<feature type="transmembrane region" description="Helical" evidence="1">
    <location>
        <begin position="6"/>
        <end position="26"/>
    </location>
</feature>
<organism evidence="2 3">
    <name type="scientific">Alkaliphilus pronyensis</name>
    <dbReference type="NCBI Taxonomy" id="1482732"/>
    <lineage>
        <taxon>Bacteria</taxon>
        <taxon>Bacillati</taxon>
        <taxon>Bacillota</taxon>
        <taxon>Clostridia</taxon>
        <taxon>Peptostreptococcales</taxon>
        <taxon>Natronincolaceae</taxon>
        <taxon>Alkaliphilus</taxon>
    </lineage>
</organism>
<dbReference type="Pfam" id="PF04657">
    <property type="entry name" value="DMT_YdcZ"/>
    <property type="match status" value="1"/>
</dbReference>
<dbReference type="PANTHER" id="PTHR34821:SF2">
    <property type="entry name" value="INNER MEMBRANE PROTEIN YDCZ"/>
    <property type="match status" value="1"/>
</dbReference>
<dbReference type="OrthoDB" id="1654616at2"/>
<keyword evidence="1" id="KW-0812">Transmembrane</keyword>
<dbReference type="RefSeq" id="WP_151862388.1">
    <property type="nucleotide sequence ID" value="NZ_WBZC01000090.1"/>
</dbReference>
<accession>A0A6I0EVC5</accession>
<dbReference type="GO" id="GO:0005886">
    <property type="term" value="C:plasma membrane"/>
    <property type="evidence" value="ECO:0007669"/>
    <property type="project" value="TreeGrafter"/>
</dbReference>
<sequence length="152" mass="16348">MELLAIILAVIMGCMFIIIKSLNMMLGSKIGIYSSNLVNHLTGVVGSSFIYFTVLLIGLEKLQVYNNIPTYALTGGIIGSTFVILSNYSFSKTPVVTSTILILCGQFISSLIIDILVLDISIKPTAIAGALFIVLGTILYSLNKPQSVEKPN</sequence>
<feature type="transmembrane region" description="Helical" evidence="1">
    <location>
        <begin position="71"/>
        <end position="88"/>
    </location>
</feature>
<comment type="caution">
    <text evidence="2">The sequence shown here is derived from an EMBL/GenBank/DDBJ whole genome shotgun (WGS) entry which is preliminary data.</text>
</comment>
<keyword evidence="3" id="KW-1185">Reference proteome</keyword>
<feature type="transmembrane region" description="Helical" evidence="1">
    <location>
        <begin position="38"/>
        <end position="59"/>
    </location>
</feature>
<evidence type="ECO:0000313" key="2">
    <source>
        <dbReference type="EMBL" id="KAB3529290.1"/>
    </source>
</evidence>
<name>A0A6I0EVC5_9FIRM</name>
<dbReference type="InterPro" id="IPR006750">
    <property type="entry name" value="YdcZ"/>
</dbReference>
<feature type="transmembrane region" description="Helical" evidence="1">
    <location>
        <begin position="100"/>
        <end position="118"/>
    </location>
</feature>
<dbReference type="EMBL" id="WBZC01000090">
    <property type="protein sequence ID" value="KAB3529290.1"/>
    <property type="molecule type" value="Genomic_DNA"/>
</dbReference>
<keyword evidence="1" id="KW-0472">Membrane</keyword>
<dbReference type="Proteomes" id="UP000432715">
    <property type="component" value="Unassembled WGS sequence"/>
</dbReference>
<keyword evidence="1" id="KW-1133">Transmembrane helix</keyword>
<proteinExistence type="predicted"/>
<dbReference type="AlphaFoldDB" id="A0A6I0EVC5"/>
<evidence type="ECO:0000256" key="1">
    <source>
        <dbReference type="SAM" id="Phobius"/>
    </source>
</evidence>